<evidence type="ECO:0000313" key="3">
    <source>
        <dbReference type="Proteomes" id="UP000030680"/>
    </source>
</evidence>
<dbReference type="Gene3D" id="3.40.50.300">
    <property type="entry name" value="P-loop containing nucleotide triphosphate hydrolases"/>
    <property type="match status" value="2"/>
</dbReference>
<name>M2VS63_GALSU</name>
<sequence length="626" mass="72141">MKEPCTDDLSTIAKATVWTLIPVDYASIILSKYFSEEILHKNIVDNIISPGCYRSLSLFDSCISYQCIAVVTKGSLGWSFSEKVLVTQETQVILIPIGCRVLYPSDDDPCELIEPPEALKRCKKLMTWRLCQQVWLPKNIQRAPGFYVFRGYAKCGRKTFLKTLAKELKVLCIVFRATQVYNLLAKDPDRAQWNLFFDKWKSLEPCIIIIEDCDWLWEDSMTMINSFIEGFQRLSKENRSIAIVANCSSSKLLPNSILSLCGMIVTFPIASQTARHQVLSLMMNNDSIDWPLQEILEASYGLTVGELKDSLAAVVDSSDVNLNWLKTFWQRKREWRLDNLTLLGIRVLFPNQLNDEASLSCHLYGLDSIIRQLEISLFPPSRYSSNILANMRGILFYGPPGTGKTSLAKRIAFSAHATFISVDVSNLIDAYVGESERLLRMLFQQAKEMAPCVVFFDEIDSLFNRRQRSPDMPLMRWRSSFILEMDDFKLDEQVYIVAATNRPWDLDQSLLQEGRLSKHFYIPLPDRQVRTQILMHHFRHMWPNALSEETTLYPFAHSIAEVTENFSGADLEGLIRSAVLMSCRKRMHDVEHLLSKEDIWEALSFYQASITLEQLQRYEYWQQSTH</sequence>
<evidence type="ECO:0000259" key="1">
    <source>
        <dbReference type="SMART" id="SM00382"/>
    </source>
</evidence>
<dbReference type="SUPFAM" id="SSF52540">
    <property type="entry name" value="P-loop containing nucleoside triphosphate hydrolases"/>
    <property type="match status" value="2"/>
</dbReference>
<dbReference type="GO" id="GO:0016887">
    <property type="term" value="F:ATP hydrolysis activity"/>
    <property type="evidence" value="ECO:0007669"/>
    <property type="project" value="InterPro"/>
</dbReference>
<reference evidence="3" key="1">
    <citation type="journal article" date="2013" name="Science">
        <title>Gene transfer from bacteria and archaea facilitated evolution of an extremophilic eukaryote.</title>
        <authorList>
            <person name="Schonknecht G."/>
            <person name="Chen W.H."/>
            <person name="Ternes C.M."/>
            <person name="Barbier G.G."/>
            <person name="Shrestha R.P."/>
            <person name="Stanke M."/>
            <person name="Brautigam A."/>
            <person name="Baker B.J."/>
            <person name="Banfield J.F."/>
            <person name="Garavito R.M."/>
            <person name="Carr K."/>
            <person name="Wilkerson C."/>
            <person name="Rensing S.A."/>
            <person name="Gagneul D."/>
            <person name="Dickenson N.E."/>
            <person name="Oesterhelt C."/>
            <person name="Lercher M.J."/>
            <person name="Weber A.P."/>
        </authorList>
    </citation>
    <scope>NUCLEOTIDE SEQUENCE [LARGE SCALE GENOMIC DNA]</scope>
    <source>
        <strain evidence="3">074W</strain>
    </source>
</reference>
<dbReference type="Pfam" id="PF17862">
    <property type="entry name" value="AAA_lid_3"/>
    <property type="match status" value="1"/>
</dbReference>
<dbReference type="SMART" id="SM00382">
    <property type="entry name" value="AAA"/>
    <property type="match status" value="1"/>
</dbReference>
<dbReference type="Gene3D" id="1.10.8.60">
    <property type="match status" value="1"/>
</dbReference>
<feature type="domain" description="AAA+ ATPase" evidence="1">
    <location>
        <begin position="390"/>
        <end position="526"/>
    </location>
</feature>
<evidence type="ECO:0000313" key="2">
    <source>
        <dbReference type="EMBL" id="EME25951.1"/>
    </source>
</evidence>
<dbReference type="EMBL" id="KB454697">
    <property type="protein sequence ID" value="EME25951.1"/>
    <property type="molecule type" value="Genomic_DNA"/>
</dbReference>
<dbReference type="RefSeq" id="XP_005702471.1">
    <property type="nucleotide sequence ID" value="XM_005702414.1"/>
</dbReference>
<protein>
    <submittedName>
        <fullName evidence="2">AAA-type ATPase</fullName>
    </submittedName>
</protein>
<dbReference type="AlphaFoldDB" id="M2VS63"/>
<dbReference type="InterPro" id="IPR050168">
    <property type="entry name" value="AAA_ATPase_domain"/>
</dbReference>
<dbReference type="eggNOG" id="KOG0730">
    <property type="taxonomic scope" value="Eukaryota"/>
</dbReference>
<dbReference type="InterPro" id="IPR003593">
    <property type="entry name" value="AAA+_ATPase"/>
</dbReference>
<gene>
    <name evidence="2" type="ORF">Gasu_63910</name>
</gene>
<dbReference type="Gramene" id="EME25951">
    <property type="protein sequence ID" value="EME25951"/>
    <property type="gene ID" value="Gasu_63910"/>
</dbReference>
<dbReference type="PANTHER" id="PTHR23077">
    <property type="entry name" value="AAA-FAMILY ATPASE"/>
    <property type="match status" value="1"/>
</dbReference>
<dbReference type="STRING" id="130081.M2VS63"/>
<dbReference type="Proteomes" id="UP000030680">
    <property type="component" value="Unassembled WGS sequence"/>
</dbReference>
<dbReference type="KEGG" id="gsl:Gasu_63910"/>
<keyword evidence="3" id="KW-1185">Reference proteome</keyword>
<dbReference type="Pfam" id="PF00004">
    <property type="entry name" value="AAA"/>
    <property type="match status" value="2"/>
</dbReference>
<dbReference type="InterPro" id="IPR027417">
    <property type="entry name" value="P-loop_NTPase"/>
</dbReference>
<dbReference type="CDD" id="cd19481">
    <property type="entry name" value="RecA-like_protease"/>
    <property type="match status" value="1"/>
</dbReference>
<proteinExistence type="predicted"/>
<dbReference type="InterPro" id="IPR003959">
    <property type="entry name" value="ATPase_AAA_core"/>
</dbReference>
<dbReference type="OrthoDB" id="10254455at2759"/>
<organism evidence="2 3">
    <name type="scientific">Galdieria sulphuraria</name>
    <name type="common">Red alga</name>
    <dbReference type="NCBI Taxonomy" id="130081"/>
    <lineage>
        <taxon>Eukaryota</taxon>
        <taxon>Rhodophyta</taxon>
        <taxon>Bangiophyceae</taxon>
        <taxon>Galdieriales</taxon>
        <taxon>Galdieriaceae</taxon>
        <taxon>Galdieria</taxon>
    </lineage>
</organism>
<dbReference type="InterPro" id="IPR041569">
    <property type="entry name" value="AAA_lid_3"/>
</dbReference>
<accession>M2VS63</accession>
<dbReference type="GeneID" id="17084944"/>
<dbReference type="GO" id="GO:0005524">
    <property type="term" value="F:ATP binding"/>
    <property type="evidence" value="ECO:0007669"/>
    <property type="project" value="InterPro"/>
</dbReference>